<sequence length="54" mass="6401">MFEFRKTNIEAEDRDVRFGRLAFGGPLRDKGYRGRETQMTMTMSTNSDLQRARR</sequence>
<organism evidence="2 3">
    <name type="scientific">Acidiphilium multivorum (strain DSM 11245 / JCM 8867 / NBRC 100883 / AIU 301)</name>
    <dbReference type="NCBI Taxonomy" id="926570"/>
    <lineage>
        <taxon>Bacteria</taxon>
        <taxon>Pseudomonadati</taxon>
        <taxon>Pseudomonadota</taxon>
        <taxon>Alphaproteobacteria</taxon>
        <taxon>Acetobacterales</taxon>
        <taxon>Acidocellaceae</taxon>
        <taxon>Acidiphilium</taxon>
    </lineage>
</organism>
<name>F0J3B5_ACIMA</name>
<dbReference type="RefSeq" id="WP_013640796.1">
    <property type="nucleotide sequence ID" value="NC_015186.1"/>
</dbReference>
<feature type="region of interest" description="Disordered" evidence="1">
    <location>
        <begin position="27"/>
        <end position="54"/>
    </location>
</feature>
<evidence type="ECO:0000256" key="1">
    <source>
        <dbReference type="SAM" id="MobiDB-lite"/>
    </source>
</evidence>
<accession>F0J3B5</accession>
<evidence type="ECO:0000313" key="2">
    <source>
        <dbReference type="EMBL" id="BAJ82061.1"/>
    </source>
</evidence>
<dbReference type="AlphaFoldDB" id="F0J3B5"/>
<evidence type="ECO:0000313" key="3">
    <source>
        <dbReference type="Proteomes" id="UP000007100"/>
    </source>
</evidence>
<reference evidence="2 3" key="1">
    <citation type="submission" date="2010-12" db="EMBL/GenBank/DDBJ databases">
        <title>Whole genome sequence of Acidiphilium multivorum AIU301.</title>
        <authorList>
            <person name="Narita-Yamada S."/>
            <person name="Nakamura S."/>
            <person name="Ito N."/>
            <person name="Takarada H."/>
            <person name="Katano Y."/>
            <person name="Nakazawa H."/>
            <person name="Hosoyama A."/>
            <person name="Yamada R."/>
            <person name="Fujita N."/>
        </authorList>
    </citation>
    <scope>NUCLEOTIDE SEQUENCE [LARGE SCALE GENOMIC DNA]</scope>
    <source>
        <strain evidence="3">DSM 11245 / JCM 8867 / AIU301</strain>
    </source>
</reference>
<dbReference type="EMBL" id="AP012035">
    <property type="protein sequence ID" value="BAJ82061.1"/>
    <property type="molecule type" value="Genomic_DNA"/>
</dbReference>
<feature type="compositionally biased region" description="Polar residues" evidence="1">
    <location>
        <begin position="37"/>
        <end position="54"/>
    </location>
</feature>
<dbReference type="Proteomes" id="UP000007100">
    <property type="component" value="Chromosome"/>
</dbReference>
<feature type="compositionally biased region" description="Basic and acidic residues" evidence="1">
    <location>
        <begin position="27"/>
        <end position="36"/>
    </location>
</feature>
<gene>
    <name evidence="2" type="ordered locus">ACMV_27140</name>
</gene>
<keyword evidence="3" id="KW-1185">Reference proteome</keyword>
<dbReference type="KEGG" id="amv:ACMV_27140"/>
<dbReference type="HOGENOM" id="CLU_3039439_0_0_5"/>
<protein>
    <submittedName>
        <fullName evidence="2">Uncharacterized protein</fullName>
    </submittedName>
</protein>
<proteinExistence type="predicted"/>